<reference evidence="1 2" key="2">
    <citation type="journal article" date="2017" name="Genome Biol. Evol.">
        <title>Trajectories and Drivers of Genome Evolution in Surface-Associated Marine Phaeobacter.</title>
        <authorList>
            <person name="Freese H.M."/>
            <person name="Sikorski J."/>
            <person name="Bunk B."/>
            <person name="Scheuner C."/>
            <person name="Meier-Kolthoff J.P."/>
            <person name="Sproer C."/>
            <person name="Gram L."/>
            <person name="Overmann J."/>
        </authorList>
    </citation>
    <scope>NUCLEOTIDE SEQUENCE [LARGE SCALE GENOMIC DNA]</scope>
    <source>
        <strain evidence="1 2">P88</strain>
        <plasmid evidence="1">pP88_e</plasmid>
    </source>
</reference>
<accession>A0A2I7KGW1</accession>
<protein>
    <submittedName>
        <fullName evidence="1">Uncharacterized protein</fullName>
    </submittedName>
</protein>
<sequence length="98" mass="10979">MKEIYNVGETILLDGNPLALVTPAGVEGWIEDGTKYNCRYDQVKDPISGKQKYRCLFEVAHEAIPFVLVSDPDAGDGRVILFDAKPTSDQWPQALKRR</sequence>
<evidence type="ECO:0000313" key="1">
    <source>
        <dbReference type="EMBL" id="AUR01838.1"/>
    </source>
</evidence>
<dbReference type="AlphaFoldDB" id="A0A2I7KGW1"/>
<name>A0A2I7KGW1_9RHOB</name>
<evidence type="ECO:0000313" key="2">
    <source>
        <dbReference type="Proteomes" id="UP000236447"/>
    </source>
</evidence>
<geneLocation type="plasmid" evidence="2">
    <name>pp88_e</name>
</geneLocation>
<dbReference type="RefSeq" id="WP_024099599.1">
    <property type="nucleotide sequence ID" value="NZ_CP010730.1"/>
</dbReference>
<organism evidence="1 2">
    <name type="scientific">Phaeobacter inhibens</name>
    <dbReference type="NCBI Taxonomy" id="221822"/>
    <lineage>
        <taxon>Bacteria</taxon>
        <taxon>Pseudomonadati</taxon>
        <taxon>Pseudomonadota</taxon>
        <taxon>Alphaproteobacteria</taxon>
        <taxon>Rhodobacterales</taxon>
        <taxon>Roseobacteraceae</taxon>
        <taxon>Phaeobacter</taxon>
    </lineage>
</organism>
<reference evidence="1 2" key="1">
    <citation type="journal article" date="2017" name="Front. Microbiol.">
        <title>Phaeobacter piscinae sp. nov., a species of the Roseobacter group and potential aquaculture probiont.</title>
        <authorList>
            <person name="Sonnenschein E.C."/>
            <person name="Phippen C.B.W."/>
            <person name="Nielsen K.F."/>
            <person name="Mateiu R.V."/>
            <person name="Melchiorsen J."/>
            <person name="Gram L."/>
            <person name="Overmann J."/>
            <person name="Freese H.M."/>
        </authorList>
    </citation>
    <scope>NUCLEOTIDE SEQUENCE [LARGE SCALE GENOMIC DNA]</scope>
    <source>
        <strain evidence="1 2">P88</strain>
        <plasmid evidence="1">pP88_e</plasmid>
    </source>
</reference>
<dbReference type="GeneID" id="31848598"/>
<proteinExistence type="predicted"/>
<keyword evidence="1" id="KW-0614">Plasmid</keyword>
<dbReference type="EMBL" id="CP010730">
    <property type="protein sequence ID" value="AUR01838.1"/>
    <property type="molecule type" value="Genomic_DNA"/>
</dbReference>
<gene>
    <name evidence="1" type="ORF">PhaeoP88_04526</name>
</gene>
<dbReference type="Proteomes" id="UP000236447">
    <property type="component" value="Plasmid pP88_e"/>
</dbReference>